<dbReference type="STRING" id="227941.CCA_00806"/>
<name>Q821X9_CHLCV</name>
<keyword evidence="10" id="KW-0998">Cell outer membrane</keyword>
<dbReference type="KEGG" id="cca:CCA_00806"/>
<dbReference type="Proteomes" id="UP000002193">
    <property type="component" value="Chromosome"/>
</dbReference>
<dbReference type="OrthoDB" id="19123at2"/>
<evidence type="ECO:0000256" key="6">
    <source>
        <dbReference type="ARBA" id="ARBA00022525"/>
    </source>
</evidence>
<dbReference type="InterPro" id="IPR003368">
    <property type="entry name" value="POMP_repeat"/>
</dbReference>
<accession>Q821X9</accession>
<proteinExistence type="inferred from homology"/>
<evidence type="ECO:0000256" key="1">
    <source>
        <dbReference type="ARBA" id="ARBA00004191"/>
    </source>
</evidence>
<keyword evidence="7" id="KW-0812">Transmembrane</keyword>
<dbReference type="RefSeq" id="WP_011006761.1">
    <property type="nucleotide sequence ID" value="NC_003361.3"/>
</dbReference>
<evidence type="ECO:0000313" key="14">
    <source>
        <dbReference type="Proteomes" id="UP000002193"/>
    </source>
</evidence>
<comment type="subcellular location">
    <subcellularLocation>
        <location evidence="2">Cell outer membrane</location>
        <topology evidence="2">Peripheral membrane protein</topology>
        <orientation evidence="2">Extracellular side</orientation>
    </subcellularLocation>
    <subcellularLocation>
        <location evidence="1">Secreted</location>
        <location evidence="1">Cell wall</location>
    </subcellularLocation>
</comment>
<dbReference type="HOGENOM" id="CLU_247701_0_0_0"/>
<feature type="compositionally biased region" description="Low complexity" evidence="11">
    <location>
        <begin position="1066"/>
        <end position="1076"/>
    </location>
</feature>
<dbReference type="InterPro" id="IPR036709">
    <property type="entry name" value="Autotransporte_beta_dom_sf"/>
</dbReference>
<protein>
    <submittedName>
        <fullName evidence="13">Polymorphic outer membrane protein D family protein/autotransporter</fullName>
    </submittedName>
</protein>
<evidence type="ECO:0000256" key="7">
    <source>
        <dbReference type="ARBA" id="ARBA00022692"/>
    </source>
</evidence>
<dbReference type="Gene3D" id="2.40.128.130">
    <property type="entry name" value="Autotransporter beta-domain"/>
    <property type="match status" value="1"/>
</dbReference>
<gene>
    <name evidence="13" type="ordered locus">CCA_00806</name>
</gene>
<reference evidence="13 14" key="1">
    <citation type="journal article" date="2003" name="Nucleic Acids Res.">
        <title>Genome sequence of Chlamydophila caviae (Chlamydia psittaci GPIC): examining the role of niche-specific genes in the evolution of the Chlamydiaceae.</title>
        <authorList>
            <person name="Read T.D."/>
            <person name="Myers G.S.A."/>
            <person name="Brunham R.C."/>
            <person name="Nelson W.C."/>
            <person name="Paulsen I.T."/>
            <person name="Heidelberg J.F."/>
            <person name="Holtzapple E.K."/>
            <person name="Khouri H.M."/>
            <person name="Federova N.B."/>
            <person name="Carty H.A."/>
            <person name="Umayam L.A."/>
            <person name="Haft D.H."/>
            <person name="Peterson J.D."/>
            <person name="Beanan M.J."/>
            <person name="White O."/>
            <person name="Salzberg S.L."/>
            <person name="Hsia R.-C."/>
            <person name="McClarty G."/>
            <person name="Rank R.G."/>
            <person name="Bavoil P.M."/>
            <person name="Fraser C.M."/>
        </authorList>
    </citation>
    <scope>NUCLEOTIDE SEQUENCE [LARGE SCALE GENOMIC DNA]</scope>
    <source>
        <strain evidence="14">ATCC VR-813 / DSM 19441 / 03DC25 / GPIC</strain>
    </source>
</reference>
<organism evidence="13 14">
    <name type="scientific">Chlamydia caviae (strain ATCC VR-813 / DSM 19441 / 03DC25 / GPIC)</name>
    <name type="common">Chlamydophila caviae</name>
    <dbReference type="NCBI Taxonomy" id="227941"/>
    <lineage>
        <taxon>Bacteria</taxon>
        <taxon>Pseudomonadati</taxon>
        <taxon>Chlamydiota</taxon>
        <taxon>Chlamydiia</taxon>
        <taxon>Chlamydiales</taxon>
        <taxon>Chlamydiaceae</taxon>
        <taxon>Chlamydia/Chlamydophila group</taxon>
        <taxon>Chlamydia</taxon>
    </lineage>
</organism>
<dbReference type="InterPro" id="IPR005546">
    <property type="entry name" value="Autotransporte_beta"/>
</dbReference>
<dbReference type="eggNOG" id="COG3210">
    <property type="taxonomic scope" value="Bacteria"/>
</dbReference>
<sequence>MVAKKVSRFPKSTFSHSVVLAILVSTGMTANNHRLYGYETVSEAFLSDSSLKTQLETTSAGVFRKVKSTDTQEVQKENKEENTPVETSFIENASSCSVAILGSECGQRQHLVNASTLFEISDSLSWKSIDGELSKSSKKSATAEDAERKYLVDDSSQGLAFCYKNPSDCVVDETTPGFLGVALVGVGSTSGLSFSNLKSLSAGSAVYSDEDVVFEHLKEKLFFEGCESQAGGGAVSGRSIAINGCHDVSAVSCKTDLDLASSEVVDFSKGGGAFNAHKVHGEAHKSRFFTGEIIFTANSGNVLLDGNHADKANGGVVACGAFVCSVNRGDIRYTSNRALSGGAVSAFKSIDFVGNVGLIEFVDNQALISPESSLFLGGGALASGERISFLNNGGIHCCKNTSKSSGGALLSRDVRIVENIGNSLFKENSAQVVGGAISSQNQVEVGQNFGNITFEGNTSKMGGGAIHCLSAQQPYTSSEEALEGSGDIKIVDNSGAVNFASNENLLESQETHSHIGGGALYGSNVLVSGNIGEVTFSKNTAGQCESDSTCIGGGAVFANEAVRIVDNSGAITFSYNKGTILPFPKVAASSEGESAPEAPKESSPVDLGVRGGGAIFAKRIEIADNSGVLSFSDNFMKIRDNKAQKENPLGGGALFGIDEVGLKNNKELAFTNNHVSGENSSGGAVLSKVVTIADNGKVQFFRNYSNFLGGAVCSLGDALNIKNNESSVSFIGNRTVTAGGALASAAGDVSISKNLGKVEFKDNLVFGDSRVDNLEEGQLNTTGHHSGGGAIFAKASVVIRENKDQVLFSGNSSGCFGGAILTGSLTPEDQERFASKVVNDNTKVVITENIGDVVFSGNSTTASKHPEHNLFGGGAIYTQDLIINKNAGSVAFYNNYAPTGGAVRISEKGTVILEALGGDIVFQGNRNSEDISNGLYFAGKESKLVEVSASGEKTVNFSDAIIFEDLTLRQGLEGREDILNDPTLVLNSKAKDDSEVSHSGNIRFAYATSKIPQVAVLESGTLILSDNAELWLCGLKQEKGSEILLSAGTVLRIFDPNAKPEEKPESPSARSYYSAYDSARNPEEKTLADISVIGVDLASFVASEDEAAPLPPQIIVPKGTTIGSGSLDLNLVDSAGVGYENHALLNKETDITLLSFRSASAVSDVPDLDHALEELRINVSVPKITDDTYGHMGKWSDPQVVNGKLTINWKPTSYKLNPEKGGSIVLNTLWGQCGDLRALKQQHLSHNITAQRMELDFSTNIWGSGMGTFSNCATIAGVDGFTHRAGGYALGLDTQLIEDFLIGGSFAQFFGYTDSQSFSSRSDQSGYLGTGYVGIFAGSWLFKGMFIYSDIQNDLNTTYPTPNIGRSKGSWNSRGILADAHVDYRYIVNSRRFISSIVSAVVPFVEAEYVYIDLPTFAEVGSEVRTFAEGHLQNIAIPFGITLEHNYSRGQRSEVNSLSFSYALDVYRKAPTVLINLPAASYSWEGVGSDLSRKFMKAQFSNDTEWSSYFSTFLGFTYEWREHTVSYDVNGGIRLIF</sequence>
<keyword evidence="4" id="KW-1134">Transmembrane beta strand</keyword>
<evidence type="ECO:0000313" key="13">
    <source>
        <dbReference type="EMBL" id="AAP05547.1"/>
    </source>
</evidence>
<evidence type="ECO:0000256" key="5">
    <source>
        <dbReference type="ARBA" id="ARBA00022512"/>
    </source>
</evidence>
<evidence type="ECO:0000256" key="4">
    <source>
        <dbReference type="ARBA" id="ARBA00022452"/>
    </source>
</evidence>
<dbReference type="NCBIfam" id="TIGR01376">
    <property type="entry name" value="POMP_repeat"/>
    <property type="match status" value="2"/>
</dbReference>
<dbReference type="InterPro" id="IPR011427">
    <property type="entry name" value="Polymorphic_membr_middle"/>
</dbReference>
<feature type="region of interest" description="Disordered" evidence="11">
    <location>
        <begin position="1056"/>
        <end position="1076"/>
    </location>
</feature>
<keyword evidence="8" id="KW-0732">Signal</keyword>
<dbReference type="Pfam" id="PF07548">
    <property type="entry name" value="ChlamPMP_M"/>
    <property type="match status" value="1"/>
</dbReference>
<keyword evidence="14" id="KW-1185">Reference proteome</keyword>
<evidence type="ECO:0000256" key="10">
    <source>
        <dbReference type="ARBA" id="ARBA00023237"/>
    </source>
</evidence>
<dbReference type="Pfam" id="PF02415">
    <property type="entry name" value="Chlam_PMP"/>
    <property type="match status" value="2"/>
</dbReference>
<dbReference type="SUPFAM" id="SSF103515">
    <property type="entry name" value="Autotransporter"/>
    <property type="match status" value="1"/>
</dbReference>
<evidence type="ECO:0000256" key="9">
    <source>
        <dbReference type="ARBA" id="ARBA00023136"/>
    </source>
</evidence>
<evidence type="ECO:0000256" key="8">
    <source>
        <dbReference type="ARBA" id="ARBA00022729"/>
    </source>
</evidence>
<evidence type="ECO:0000256" key="3">
    <source>
        <dbReference type="ARBA" id="ARBA00007542"/>
    </source>
</evidence>
<dbReference type="SMART" id="SM00869">
    <property type="entry name" value="Autotransporter"/>
    <property type="match status" value="1"/>
</dbReference>
<dbReference type="Pfam" id="PF03797">
    <property type="entry name" value="Autotransporter"/>
    <property type="match status" value="1"/>
</dbReference>
<keyword evidence="6" id="KW-0964">Secreted</keyword>
<evidence type="ECO:0000256" key="2">
    <source>
        <dbReference type="ARBA" id="ARBA00004416"/>
    </source>
</evidence>
<keyword evidence="5" id="KW-0134">Cell wall</keyword>
<dbReference type="PROSITE" id="PS51208">
    <property type="entry name" value="AUTOTRANSPORTER"/>
    <property type="match status" value="1"/>
</dbReference>
<dbReference type="eggNOG" id="COG4625">
    <property type="taxonomic scope" value="Bacteria"/>
</dbReference>
<keyword evidence="9" id="KW-0472">Membrane</keyword>
<dbReference type="EMBL" id="AE015925">
    <property type="protein sequence ID" value="AAP05547.1"/>
    <property type="molecule type" value="Genomic_DNA"/>
</dbReference>
<feature type="domain" description="Autotransporter" evidence="12">
    <location>
        <begin position="1254"/>
        <end position="1537"/>
    </location>
</feature>
<dbReference type="GO" id="GO:0009279">
    <property type="term" value="C:cell outer membrane"/>
    <property type="evidence" value="ECO:0007669"/>
    <property type="project" value="UniProtKB-SubCell"/>
</dbReference>
<comment type="similarity">
    <text evidence="3">Belongs to the PMP outer membrane protein family.</text>
</comment>
<evidence type="ECO:0000256" key="11">
    <source>
        <dbReference type="SAM" id="MobiDB-lite"/>
    </source>
</evidence>
<evidence type="ECO:0000259" key="12">
    <source>
        <dbReference type="PROSITE" id="PS51208"/>
    </source>
</evidence>